<organism evidence="2 3">
    <name type="scientific">Desulfonispora thiosulfatigenes DSM 11270</name>
    <dbReference type="NCBI Taxonomy" id="656914"/>
    <lineage>
        <taxon>Bacteria</taxon>
        <taxon>Bacillati</taxon>
        <taxon>Bacillota</taxon>
        <taxon>Clostridia</taxon>
        <taxon>Eubacteriales</taxon>
        <taxon>Peptococcaceae</taxon>
        <taxon>Desulfonispora</taxon>
    </lineage>
</organism>
<evidence type="ECO:0000313" key="2">
    <source>
        <dbReference type="EMBL" id="SMB95602.1"/>
    </source>
</evidence>
<name>A0A1W1VQE4_DESTI</name>
<proteinExistence type="inferred from homology"/>
<keyword evidence="3" id="KW-1185">Reference proteome</keyword>
<dbReference type="EMBL" id="FWWT01000022">
    <property type="protein sequence ID" value="SMB95602.1"/>
    <property type="molecule type" value="Genomic_DNA"/>
</dbReference>
<dbReference type="Pfam" id="PF06949">
    <property type="entry name" value="DUF1292"/>
    <property type="match status" value="1"/>
</dbReference>
<comment type="similarity">
    <text evidence="1">Belongs to the UPF0473 family.</text>
</comment>
<dbReference type="OrthoDB" id="9811971at2"/>
<dbReference type="HAMAP" id="MF_01448">
    <property type="entry name" value="UPF0473"/>
    <property type="match status" value="1"/>
</dbReference>
<dbReference type="InterPro" id="IPR009711">
    <property type="entry name" value="UPF0473"/>
</dbReference>
<reference evidence="2 3" key="1">
    <citation type="submission" date="2017-04" db="EMBL/GenBank/DDBJ databases">
        <authorList>
            <person name="Afonso C.L."/>
            <person name="Miller P.J."/>
            <person name="Scott M.A."/>
            <person name="Spackman E."/>
            <person name="Goraichik I."/>
            <person name="Dimitrov K.M."/>
            <person name="Suarez D.L."/>
            <person name="Swayne D.E."/>
        </authorList>
    </citation>
    <scope>NUCLEOTIDE SEQUENCE [LARGE SCALE GENOMIC DNA]</scope>
    <source>
        <strain evidence="2 3">DSM 11270</strain>
    </source>
</reference>
<dbReference type="AlphaFoldDB" id="A0A1W1VQE4"/>
<gene>
    <name evidence="2" type="ORF">SAMN00017405_0441</name>
</gene>
<evidence type="ECO:0000256" key="1">
    <source>
        <dbReference type="HAMAP-Rule" id="MF_01448"/>
    </source>
</evidence>
<dbReference type="STRING" id="656914.SAMN00017405_0441"/>
<protein>
    <recommendedName>
        <fullName evidence="1">UPF0473 protein SAMN00017405_0441</fullName>
    </recommendedName>
</protein>
<dbReference type="RefSeq" id="WP_084054229.1">
    <property type="nucleotide sequence ID" value="NZ_FWWT01000022.1"/>
</dbReference>
<sequence>MENTEADIITLLDEDGKEHEFELVDAIELDGERYAFLAPVEEAADVEEDEVIILKVHQDENGEDILLDIEDDDEWEKVANAWQEMIEEDDEEESNE</sequence>
<dbReference type="Proteomes" id="UP000192731">
    <property type="component" value="Unassembled WGS sequence"/>
</dbReference>
<accession>A0A1W1VQE4</accession>
<evidence type="ECO:0000313" key="3">
    <source>
        <dbReference type="Proteomes" id="UP000192731"/>
    </source>
</evidence>